<organism evidence="1 2">
    <name type="scientific">Hippocampus comes</name>
    <name type="common">Tiger tail seahorse</name>
    <dbReference type="NCBI Taxonomy" id="109280"/>
    <lineage>
        <taxon>Eukaryota</taxon>
        <taxon>Metazoa</taxon>
        <taxon>Chordata</taxon>
        <taxon>Craniata</taxon>
        <taxon>Vertebrata</taxon>
        <taxon>Euteleostomi</taxon>
        <taxon>Actinopterygii</taxon>
        <taxon>Neopterygii</taxon>
        <taxon>Teleostei</taxon>
        <taxon>Neoteleostei</taxon>
        <taxon>Acanthomorphata</taxon>
        <taxon>Syngnathiaria</taxon>
        <taxon>Syngnathiformes</taxon>
        <taxon>Syngnathoidei</taxon>
        <taxon>Syngnathidae</taxon>
        <taxon>Hippocampus</taxon>
    </lineage>
</organism>
<sequence length="107" mass="12173">MFLLPFTYAIHVYLSEIIRILTSSVGGRCSIVPPACGCQRWEAFLTVALREKNFQAAQATKSASPDIYKISYFPQDSNNLERKNNLTSTLGQLFFFPCTNFLLWIMP</sequence>
<evidence type="ECO:0000313" key="1">
    <source>
        <dbReference type="Ensembl" id="ENSHCOP00000024207.1"/>
    </source>
</evidence>
<dbReference type="Ensembl" id="ENSHCOT00000017180.1">
    <property type="protein sequence ID" value="ENSHCOP00000024207.1"/>
    <property type="gene ID" value="ENSHCOG00000013350.1"/>
</dbReference>
<reference evidence="1" key="2">
    <citation type="submission" date="2025-09" db="UniProtKB">
        <authorList>
            <consortium name="Ensembl"/>
        </authorList>
    </citation>
    <scope>IDENTIFICATION</scope>
</reference>
<keyword evidence="2" id="KW-1185">Reference proteome</keyword>
<name>A0A3Q2YYX2_HIPCM</name>
<dbReference type="Proteomes" id="UP000264820">
    <property type="component" value="Unplaced"/>
</dbReference>
<evidence type="ECO:0000313" key="2">
    <source>
        <dbReference type="Proteomes" id="UP000264820"/>
    </source>
</evidence>
<protein>
    <submittedName>
        <fullName evidence="1">Uncharacterized protein</fullName>
    </submittedName>
</protein>
<proteinExistence type="predicted"/>
<accession>A0A3Q2YYX2</accession>
<reference evidence="1" key="1">
    <citation type="submission" date="2025-08" db="UniProtKB">
        <authorList>
            <consortium name="Ensembl"/>
        </authorList>
    </citation>
    <scope>IDENTIFICATION</scope>
</reference>
<dbReference type="AlphaFoldDB" id="A0A3Q2YYX2"/>